<gene>
    <name evidence="1" type="ORF">PL8927_850007</name>
</gene>
<evidence type="ECO:0000313" key="1">
    <source>
        <dbReference type="EMBL" id="VXD25214.1"/>
    </source>
</evidence>
<dbReference type="AlphaFoldDB" id="A0A7Z9E401"/>
<accession>A0A7Z9E401</accession>
<dbReference type="Proteomes" id="UP000184550">
    <property type="component" value="Unassembled WGS sequence"/>
</dbReference>
<reference evidence="1" key="1">
    <citation type="submission" date="2019-10" db="EMBL/GenBank/DDBJ databases">
        <authorList>
            <consortium name="Genoscope - CEA"/>
            <person name="William W."/>
        </authorList>
    </citation>
    <scope>NUCLEOTIDE SEQUENCE [LARGE SCALE GENOMIC DNA]</scope>
    <source>
        <strain evidence="1">BBR_PRJEB10992</strain>
    </source>
</reference>
<proteinExistence type="predicted"/>
<name>A0A7Z9E401_9CYAN</name>
<evidence type="ECO:0000313" key="2">
    <source>
        <dbReference type="Proteomes" id="UP000184550"/>
    </source>
</evidence>
<protein>
    <submittedName>
        <fullName evidence="1">Uncharacterized protein</fullName>
    </submittedName>
</protein>
<dbReference type="EMBL" id="CZCU02000163">
    <property type="protein sequence ID" value="VXD25214.1"/>
    <property type="molecule type" value="Genomic_DNA"/>
</dbReference>
<comment type="caution">
    <text evidence="1">The sequence shown here is derived from an EMBL/GenBank/DDBJ whole genome shotgun (WGS) entry which is preliminary data.</text>
</comment>
<dbReference type="RefSeq" id="WP_231506145.1">
    <property type="nucleotide sequence ID" value="NZ_LR734885.1"/>
</dbReference>
<keyword evidence="2" id="KW-1185">Reference proteome</keyword>
<sequence length="202" mass="23368">MYLTSQNSIPVYNPISTIDPCPQSSRSEYSVIQFPTCPSLNQLSRRPSVLRQKNVIVSCDRGRENDFYGDESYVELAVDVFRVQHRESIQALKDFLTVLPNPHAIEKVLTRTIYQLAEIDSEACRWILRHSTDLMPELDVKSYGMQWVCLKLQTQGFVLNQDFQLGENLQLHLTKKAEAELWHNISKGDRLILEEIFNIHDS</sequence>
<organism evidence="1 2">
    <name type="scientific">Planktothrix serta PCC 8927</name>
    <dbReference type="NCBI Taxonomy" id="671068"/>
    <lineage>
        <taxon>Bacteria</taxon>
        <taxon>Bacillati</taxon>
        <taxon>Cyanobacteriota</taxon>
        <taxon>Cyanophyceae</taxon>
        <taxon>Oscillatoriophycideae</taxon>
        <taxon>Oscillatoriales</taxon>
        <taxon>Microcoleaceae</taxon>
        <taxon>Planktothrix</taxon>
    </lineage>
</organism>